<organism evidence="1 2">
    <name type="scientific">Francisella tularensis</name>
    <dbReference type="NCBI Taxonomy" id="263"/>
    <lineage>
        <taxon>Bacteria</taxon>
        <taxon>Pseudomonadati</taxon>
        <taxon>Pseudomonadota</taxon>
        <taxon>Gammaproteobacteria</taxon>
        <taxon>Thiotrichales</taxon>
        <taxon>Francisellaceae</taxon>
        <taxon>Francisella</taxon>
    </lineage>
</organism>
<evidence type="ECO:0000313" key="1">
    <source>
        <dbReference type="EMBL" id="MWZ39402.1"/>
    </source>
</evidence>
<evidence type="ECO:0000313" key="2">
    <source>
        <dbReference type="Proteomes" id="UP000469081"/>
    </source>
</evidence>
<gene>
    <name evidence="1" type="ORF">FNC33_02380</name>
</gene>
<comment type="caution">
    <text evidence="1">The sequence shown here is derived from an EMBL/GenBank/DDBJ whole genome shotgun (WGS) entry which is preliminary data.</text>
</comment>
<dbReference type="Pfam" id="PF11685">
    <property type="entry name" value="DUF3281"/>
    <property type="match status" value="1"/>
</dbReference>
<reference evidence="1 2" key="1">
    <citation type="submission" date="2019-06" db="EMBL/GenBank/DDBJ databases">
        <title>Phylogeography and genetic diversity of Francisella tularensis subsp. holarctica in France (1947-2018).</title>
        <authorList>
            <person name="Kevin M."/>
            <person name="Madani N."/>
            <person name="Maurin M."/>
        </authorList>
    </citation>
    <scope>NUCLEOTIDE SEQUENCE [LARGE SCALE GENOMIC DNA]</scope>
    <source>
        <strain evidence="1 2">ATCC 15482</strain>
    </source>
</reference>
<name>A0A6I4RUG2_FRATU</name>
<dbReference type="Proteomes" id="UP000469081">
    <property type="component" value="Unassembled WGS sequence"/>
</dbReference>
<proteinExistence type="predicted"/>
<dbReference type="EMBL" id="VJEZ01000002">
    <property type="protein sequence ID" value="MWZ39402.1"/>
    <property type="molecule type" value="Genomic_DNA"/>
</dbReference>
<dbReference type="InterPro" id="IPR021699">
    <property type="entry name" value="DUF3281"/>
</dbReference>
<sequence length="182" mass="19487">MRCNGLIMKDKLLIGVAIISSAALLEGCGKTETTNELRIVYQCADVEDFDNGDVLCRLELTNVVVSRYTNVLGKAIQRVQSQTPLRDIQGAITWNLPAGARLADNNVVVHEFGSGCQNGYCTANGNPTAFWLPIGSNVIGVSGTVTVNGKTVDLATSVPAVVIDISDWQCPDCSRGRYACFC</sequence>
<dbReference type="AlphaFoldDB" id="A0A6I4RUG2"/>
<accession>A0A6I4RUG2</accession>
<protein>
    <submittedName>
        <fullName evidence="1">DUF3281 domain-containing protein</fullName>
    </submittedName>
</protein>